<sequence length="164" mass="18239">MFAELGTKLPADFVALIERYGNFHIVVQARDDHGRRIPTEYLGVRDPRAERSVSWAQAAIYRAERFQALPPLDRGPDLWPAPGGFLGWGATTNGEWLGWLTQGPSDEWPVAMTRAGDRWLDEIAAISATEFLVNWLTGVPDFELPDLSADSPEAPIECRAHPLS</sequence>
<gene>
    <name evidence="1" type="ORF">HNR61_009149</name>
</gene>
<dbReference type="Proteomes" id="UP000572680">
    <property type="component" value="Unassembled WGS sequence"/>
</dbReference>
<evidence type="ECO:0000313" key="2">
    <source>
        <dbReference type="Proteomes" id="UP000572680"/>
    </source>
</evidence>
<reference evidence="1 2" key="1">
    <citation type="submission" date="2020-08" db="EMBL/GenBank/DDBJ databases">
        <title>Genomic Encyclopedia of Type Strains, Phase IV (KMG-IV): sequencing the most valuable type-strain genomes for metagenomic binning, comparative biology and taxonomic classification.</title>
        <authorList>
            <person name="Goeker M."/>
        </authorList>
    </citation>
    <scope>NUCLEOTIDE SEQUENCE [LARGE SCALE GENOMIC DNA]</scope>
    <source>
        <strain evidence="1 2">DSM 44197</strain>
    </source>
</reference>
<dbReference type="RefSeq" id="WP_182849278.1">
    <property type="nucleotide sequence ID" value="NZ_BAAALP010000081.1"/>
</dbReference>
<evidence type="ECO:0000313" key="1">
    <source>
        <dbReference type="EMBL" id="MBA8957456.1"/>
    </source>
</evidence>
<evidence type="ECO:0008006" key="3">
    <source>
        <dbReference type="Google" id="ProtNLM"/>
    </source>
</evidence>
<accession>A0A7W3M002</accession>
<protein>
    <recommendedName>
        <fullName evidence="3">SMI1/KNR4 family protein</fullName>
    </recommendedName>
</protein>
<dbReference type="EMBL" id="JACJIA010000024">
    <property type="protein sequence ID" value="MBA8957456.1"/>
    <property type="molecule type" value="Genomic_DNA"/>
</dbReference>
<name>A0A7W3M002_ACTNM</name>
<comment type="caution">
    <text evidence="1">The sequence shown here is derived from an EMBL/GenBank/DDBJ whole genome shotgun (WGS) entry which is preliminary data.</text>
</comment>
<keyword evidence="2" id="KW-1185">Reference proteome</keyword>
<dbReference type="AlphaFoldDB" id="A0A7W3M002"/>
<proteinExistence type="predicted"/>
<organism evidence="1 2">
    <name type="scientific">Actinomadura namibiensis</name>
    <dbReference type="NCBI Taxonomy" id="182080"/>
    <lineage>
        <taxon>Bacteria</taxon>
        <taxon>Bacillati</taxon>
        <taxon>Actinomycetota</taxon>
        <taxon>Actinomycetes</taxon>
        <taxon>Streptosporangiales</taxon>
        <taxon>Thermomonosporaceae</taxon>
        <taxon>Actinomadura</taxon>
    </lineage>
</organism>